<sequence>MAHVLARLTGATLEDVKQQLAADAASHAEQGMHLEHVWTNDDDPGDILFLLRVDDLSHCKQLISRVHAEIHRDDPSAKLPHMTFLKEA</sequence>
<evidence type="ECO:0000313" key="1">
    <source>
        <dbReference type="EMBL" id="KYF76920.1"/>
    </source>
</evidence>
<accession>A0A150R9N8</accession>
<name>A0A150R9N8_SORCE</name>
<dbReference type="Proteomes" id="UP000075515">
    <property type="component" value="Unassembled WGS sequence"/>
</dbReference>
<proteinExistence type="predicted"/>
<reference evidence="1 2" key="1">
    <citation type="submission" date="2014-02" db="EMBL/GenBank/DDBJ databases">
        <title>The small core and large imbalanced accessory genome model reveals a collaborative survival strategy of Sorangium cellulosum strains in nature.</title>
        <authorList>
            <person name="Han K."/>
            <person name="Peng R."/>
            <person name="Blom J."/>
            <person name="Li Y.-Z."/>
        </authorList>
    </citation>
    <scope>NUCLEOTIDE SEQUENCE [LARGE SCALE GENOMIC DNA]</scope>
    <source>
        <strain evidence="1 2">So0149</strain>
    </source>
</reference>
<dbReference type="EMBL" id="JEMC01003983">
    <property type="protein sequence ID" value="KYF76920.1"/>
    <property type="molecule type" value="Genomic_DNA"/>
</dbReference>
<protein>
    <submittedName>
        <fullName evidence="1">Uncharacterized protein</fullName>
    </submittedName>
</protein>
<gene>
    <name evidence="1" type="ORF">BE18_31600</name>
</gene>
<evidence type="ECO:0000313" key="2">
    <source>
        <dbReference type="Proteomes" id="UP000075515"/>
    </source>
</evidence>
<organism evidence="1 2">
    <name type="scientific">Sorangium cellulosum</name>
    <name type="common">Polyangium cellulosum</name>
    <dbReference type="NCBI Taxonomy" id="56"/>
    <lineage>
        <taxon>Bacteria</taxon>
        <taxon>Pseudomonadati</taxon>
        <taxon>Myxococcota</taxon>
        <taxon>Polyangia</taxon>
        <taxon>Polyangiales</taxon>
        <taxon>Polyangiaceae</taxon>
        <taxon>Sorangium</taxon>
    </lineage>
</organism>
<dbReference type="AlphaFoldDB" id="A0A150R9N8"/>
<comment type="caution">
    <text evidence="1">The sequence shown here is derived from an EMBL/GenBank/DDBJ whole genome shotgun (WGS) entry which is preliminary data.</text>
</comment>